<evidence type="ECO:0000256" key="5">
    <source>
        <dbReference type="ARBA" id="ARBA00022553"/>
    </source>
</evidence>
<evidence type="ECO:0000256" key="7">
    <source>
        <dbReference type="ARBA" id="ARBA00022741"/>
    </source>
</evidence>
<dbReference type="PROSITE" id="PS50109">
    <property type="entry name" value="HIS_KIN"/>
    <property type="match status" value="1"/>
</dbReference>
<dbReference type="CDD" id="cd00082">
    <property type="entry name" value="HisKA"/>
    <property type="match status" value="1"/>
</dbReference>
<dbReference type="Pfam" id="PF02518">
    <property type="entry name" value="HATPase_c"/>
    <property type="match status" value="1"/>
</dbReference>
<dbReference type="SMART" id="SM00304">
    <property type="entry name" value="HAMP"/>
    <property type="match status" value="1"/>
</dbReference>
<keyword evidence="7" id="KW-0547">Nucleotide-binding</keyword>
<evidence type="ECO:0000256" key="8">
    <source>
        <dbReference type="ARBA" id="ARBA00022777"/>
    </source>
</evidence>
<dbReference type="OrthoDB" id="9813151at2"/>
<keyword evidence="4" id="KW-1003">Cell membrane</keyword>
<evidence type="ECO:0000256" key="4">
    <source>
        <dbReference type="ARBA" id="ARBA00022475"/>
    </source>
</evidence>
<keyword evidence="11 12" id="KW-0472">Membrane</keyword>
<reference evidence="15 16" key="2">
    <citation type="journal article" date="2016" name="Int. J. Syst. Evol. Microbiol.">
        <title>Paenibacillus bovis sp. nov., isolated from raw yak (Bos grunniens) milk.</title>
        <authorList>
            <person name="Gao C."/>
            <person name="Han J."/>
            <person name="Liu Z."/>
            <person name="Xu X."/>
            <person name="Hang F."/>
            <person name="Wu Z."/>
        </authorList>
    </citation>
    <scope>NUCLEOTIDE SEQUENCE [LARGE SCALE GENOMIC DNA]</scope>
    <source>
        <strain evidence="15 16">BD3526</strain>
    </source>
</reference>
<dbReference type="InterPro" id="IPR005467">
    <property type="entry name" value="His_kinase_dom"/>
</dbReference>
<dbReference type="InterPro" id="IPR003661">
    <property type="entry name" value="HisK_dim/P_dom"/>
</dbReference>
<dbReference type="PANTHER" id="PTHR44936:SF10">
    <property type="entry name" value="SENSOR PROTEIN RSTB"/>
    <property type="match status" value="1"/>
</dbReference>
<dbReference type="Pfam" id="PF00672">
    <property type="entry name" value="HAMP"/>
    <property type="match status" value="1"/>
</dbReference>
<comment type="subcellular location">
    <subcellularLocation>
        <location evidence="2">Cell membrane</location>
        <topology evidence="2">Multi-pass membrane protein</topology>
    </subcellularLocation>
</comment>
<feature type="domain" description="HAMP" evidence="14">
    <location>
        <begin position="149"/>
        <end position="202"/>
    </location>
</feature>
<dbReference type="Gene3D" id="6.10.340.10">
    <property type="match status" value="1"/>
</dbReference>
<evidence type="ECO:0000259" key="14">
    <source>
        <dbReference type="PROSITE" id="PS50885"/>
    </source>
</evidence>
<dbReference type="PROSITE" id="PS50885">
    <property type="entry name" value="HAMP"/>
    <property type="match status" value="1"/>
</dbReference>
<comment type="catalytic activity">
    <reaction evidence="1">
        <text>ATP + protein L-histidine = ADP + protein N-phospho-L-histidine.</text>
        <dbReference type="EC" id="2.7.13.3"/>
    </reaction>
</comment>
<accession>A0A172ZII7</accession>
<dbReference type="PANTHER" id="PTHR44936">
    <property type="entry name" value="SENSOR PROTEIN CREC"/>
    <property type="match status" value="1"/>
</dbReference>
<dbReference type="InterPro" id="IPR036097">
    <property type="entry name" value="HisK_dim/P_sf"/>
</dbReference>
<dbReference type="KEGG" id="pbv:AR543_15985"/>
<feature type="domain" description="Histidine kinase" evidence="13">
    <location>
        <begin position="210"/>
        <end position="428"/>
    </location>
</feature>
<dbReference type="InterPro" id="IPR050980">
    <property type="entry name" value="2C_sensor_his_kinase"/>
</dbReference>
<dbReference type="Gene3D" id="1.10.287.130">
    <property type="match status" value="1"/>
</dbReference>
<dbReference type="Pfam" id="PF00512">
    <property type="entry name" value="HisKA"/>
    <property type="match status" value="1"/>
</dbReference>
<dbReference type="InterPro" id="IPR036890">
    <property type="entry name" value="HATPase_C_sf"/>
</dbReference>
<reference evidence="16" key="1">
    <citation type="submission" date="2015-10" db="EMBL/GenBank/DDBJ databases">
        <title>Genome of Paenibacillus bovis sp. nov.</title>
        <authorList>
            <person name="Wu Z."/>
            <person name="Gao C."/>
            <person name="Liu Z."/>
            <person name="Zheng H."/>
        </authorList>
    </citation>
    <scope>NUCLEOTIDE SEQUENCE [LARGE SCALE GENOMIC DNA]</scope>
    <source>
        <strain evidence="16">BD3526</strain>
    </source>
</reference>
<sequence length="453" mass="51231">MRDATMESRLQTAGLLGQEVADRVTSPEGQLTIPPKLDYIVKNRLFFFNIDEYICLMITDQKGDLKFSRPAMTEQQMHDKLTDDLSQPRDDRYVAITTPIDSNNEQLGKVIILQSKRALTYSPQEMMVSILLLALLILSGWLTLYLLSRKLARPLGSVADAAQQIRQGNYDVQLNIHTPEREIQQLVSSFEDMAKRLKHLEEWRALSLAGVTHELKTPVTSIKGLVMAVRDEVVVQEEAQEFLDIALKESDRMERMVADLLDYNAFASGSVEVRQDHIDLPVLISEVVYQWNLLHDTTRVHVTTDLPATSLYTIGDALRIQQIMVNLLNNSLQAAAPEQRLELHIRMYTKQQQIQIEVTDNGTGVAPEEQDYVFERFYRGEHKKRAVRGLGLGLTYSQLLAHAQQGELLLKHSSSAGTTFILQMPLSADTLSIQTAAYTAKPSFTMEALSKKY</sequence>
<dbReference type="GO" id="GO:0005524">
    <property type="term" value="F:ATP binding"/>
    <property type="evidence" value="ECO:0007669"/>
    <property type="project" value="UniProtKB-KW"/>
</dbReference>
<keyword evidence="6" id="KW-0808">Transferase</keyword>
<keyword evidence="16" id="KW-1185">Reference proteome</keyword>
<dbReference type="CDD" id="cd06225">
    <property type="entry name" value="HAMP"/>
    <property type="match status" value="1"/>
</dbReference>
<dbReference type="InterPro" id="IPR003594">
    <property type="entry name" value="HATPase_dom"/>
</dbReference>
<dbReference type="EC" id="2.7.13.3" evidence="3"/>
<evidence type="ECO:0000313" key="16">
    <source>
        <dbReference type="Proteomes" id="UP000078148"/>
    </source>
</evidence>
<proteinExistence type="predicted"/>
<evidence type="ECO:0000256" key="1">
    <source>
        <dbReference type="ARBA" id="ARBA00000085"/>
    </source>
</evidence>
<dbReference type="GO" id="GO:0000155">
    <property type="term" value="F:phosphorelay sensor kinase activity"/>
    <property type="evidence" value="ECO:0007669"/>
    <property type="project" value="InterPro"/>
</dbReference>
<keyword evidence="12" id="KW-0812">Transmembrane</keyword>
<keyword evidence="9" id="KW-0067">ATP-binding</keyword>
<keyword evidence="5" id="KW-0597">Phosphoprotein</keyword>
<dbReference type="SMART" id="SM00387">
    <property type="entry name" value="HATPase_c"/>
    <property type="match status" value="1"/>
</dbReference>
<dbReference type="Proteomes" id="UP000078148">
    <property type="component" value="Chromosome"/>
</dbReference>
<dbReference type="SMART" id="SM00388">
    <property type="entry name" value="HisKA"/>
    <property type="match status" value="1"/>
</dbReference>
<keyword evidence="10" id="KW-0902">Two-component regulatory system</keyword>
<dbReference type="AlphaFoldDB" id="A0A172ZII7"/>
<evidence type="ECO:0000256" key="6">
    <source>
        <dbReference type="ARBA" id="ARBA00022679"/>
    </source>
</evidence>
<name>A0A172ZII7_9BACL</name>
<evidence type="ECO:0000256" key="10">
    <source>
        <dbReference type="ARBA" id="ARBA00023012"/>
    </source>
</evidence>
<organism evidence="15 16">
    <name type="scientific">Paenibacillus bovis</name>
    <dbReference type="NCBI Taxonomy" id="1616788"/>
    <lineage>
        <taxon>Bacteria</taxon>
        <taxon>Bacillati</taxon>
        <taxon>Bacillota</taxon>
        <taxon>Bacilli</taxon>
        <taxon>Bacillales</taxon>
        <taxon>Paenibacillaceae</taxon>
        <taxon>Paenibacillus</taxon>
    </lineage>
</organism>
<feature type="transmembrane region" description="Helical" evidence="12">
    <location>
        <begin position="126"/>
        <end position="147"/>
    </location>
</feature>
<dbReference type="CDD" id="cd00075">
    <property type="entry name" value="HATPase"/>
    <property type="match status" value="1"/>
</dbReference>
<evidence type="ECO:0000313" key="15">
    <source>
        <dbReference type="EMBL" id="ANF97353.1"/>
    </source>
</evidence>
<dbReference type="SUPFAM" id="SSF47384">
    <property type="entry name" value="Homodimeric domain of signal transducing histidine kinase"/>
    <property type="match status" value="1"/>
</dbReference>
<gene>
    <name evidence="15" type="ORF">AR543_15985</name>
</gene>
<evidence type="ECO:0000256" key="9">
    <source>
        <dbReference type="ARBA" id="ARBA00022840"/>
    </source>
</evidence>
<keyword evidence="8 15" id="KW-0418">Kinase</keyword>
<dbReference type="Gene3D" id="3.30.565.10">
    <property type="entry name" value="Histidine kinase-like ATPase, C-terminal domain"/>
    <property type="match status" value="1"/>
</dbReference>
<protein>
    <recommendedName>
        <fullName evidence="3">histidine kinase</fullName>
        <ecNumber evidence="3">2.7.13.3</ecNumber>
    </recommendedName>
</protein>
<evidence type="ECO:0000256" key="3">
    <source>
        <dbReference type="ARBA" id="ARBA00012438"/>
    </source>
</evidence>
<dbReference type="SUPFAM" id="SSF55874">
    <property type="entry name" value="ATPase domain of HSP90 chaperone/DNA topoisomerase II/histidine kinase"/>
    <property type="match status" value="1"/>
</dbReference>
<evidence type="ECO:0000259" key="13">
    <source>
        <dbReference type="PROSITE" id="PS50109"/>
    </source>
</evidence>
<keyword evidence="12" id="KW-1133">Transmembrane helix</keyword>
<dbReference type="GO" id="GO:0005886">
    <property type="term" value="C:plasma membrane"/>
    <property type="evidence" value="ECO:0007669"/>
    <property type="project" value="UniProtKB-SubCell"/>
</dbReference>
<dbReference type="EMBL" id="CP013023">
    <property type="protein sequence ID" value="ANF97353.1"/>
    <property type="molecule type" value="Genomic_DNA"/>
</dbReference>
<dbReference type="PRINTS" id="PR00344">
    <property type="entry name" value="BCTRLSENSOR"/>
</dbReference>
<dbReference type="STRING" id="1616788.AR543_15985"/>
<dbReference type="SUPFAM" id="SSF158472">
    <property type="entry name" value="HAMP domain-like"/>
    <property type="match status" value="1"/>
</dbReference>
<dbReference type="InterPro" id="IPR003660">
    <property type="entry name" value="HAMP_dom"/>
</dbReference>
<evidence type="ECO:0000256" key="12">
    <source>
        <dbReference type="SAM" id="Phobius"/>
    </source>
</evidence>
<dbReference type="InterPro" id="IPR004358">
    <property type="entry name" value="Sig_transdc_His_kin-like_C"/>
</dbReference>
<evidence type="ECO:0000256" key="11">
    <source>
        <dbReference type="ARBA" id="ARBA00023136"/>
    </source>
</evidence>
<evidence type="ECO:0000256" key="2">
    <source>
        <dbReference type="ARBA" id="ARBA00004651"/>
    </source>
</evidence>